<dbReference type="InterPro" id="IPR051944">
    <property type="entry name" value="BEACH_domain_protein"/>
</dbReference>
<dbReference type="PANTHER" id="PTHR46108:SF4">
    <property type="entry name" value="BLUE CHEESE"/>
    <property type="match status" value="1"/>
</dbReference>
<dbReference type="Gramene" id="AUR62011967-RA">
    <property type="protein sequence ID" value="AUR62011967-RA:cds"/>
    <property type="gene ID" value="AUR62011967"/>
</dbReference>
<accession>A0A803LFL1</accession>
<dbReference type="EnsemblPlants" id="AUR62011967-RA">
    <property type="protein sequence ID" value="AUR62011967-RA:cds"/>
    <property type="gene ID" value="AUR62011967"/>
</dbReference>
<evidence type="ECO:0000313" key="3">
    <source>
        <dbReference type="Proteomes" id="UP000596660"/>
    </source>
</evidence>
<keyword evidence="3" id="KW-1185">Reference proteome</keyword>
<evidence type="ECO:0000256" key="1">
    <source>
        <dbReference type="ARBA" id="ARBA00022574"/>
    </source>
</evidence>
<proteinExistence type="predicted"/>
<gene>
    <name evidence="2" type="primary">LOC110734438</name>
</gene>
<dbReference type="SUPFAM" id="SSF49899">
    <property type="entry name" value="Concanavalin A-like lectins/glucanases"/>
    <property type="match status" value="1"/>
</dbReference>
<reference evidence="2" key="1">
    <citation type="journal article" date="2017" name="Nature">
        <title>The genome of Chenopodium quinoa.</title>
        <authorList>
            <person name="Jarvis D.E."/>
            <person name="Ho Y.S."/>
            <person name="Lightfoot D.J."/>
            <person name="Schmoeckel S.M."/>
            <person name="Li B."/>
            <person name="Borm T.J.A."/>
            <person name="Ohyanagi H."/>
            <person name="Mineta K."/>
            <person name="Michell C.T."/>
            <person name="Saber N."/>
            <person name="Kharbatia N.M."/>
            <person name="Rupper R.R."/>
            <person name="Sharp A.R."/>
            <person name="Dally N."/>
            <person name="Boughton B.A."/>
            <person name="Woo Y.H."/>
            <person name="Gao G."/>
            <person name="Schijlen E.G.W.M."/>
            <person name="Guo X."/>
            <person name="Momin A.A."/>
            <person name="Negrao S."/>
            <person name="Al-Babili S."/>
            <person name="Gehring C."/>
            <person name="Roessner U."/>
            <person name="Jung C."/>
            <person name="Murphy K."/>
            <person name="Arold S.T."/>
            <person name="Gojobori T."/>
            <person name="van der Linden C.G."/>
            <person name="van Loo E.N."/>
            <person name="Jellen E.N."/>
            <person name="Maughan P.J."/>
            <person name="Tester M."/>
        </authorList>
    </citation>
    <scope>NUCLEOTIDE SEQUENCE [LARGE SCALE GENOMIC DNA]</scope>
    <source>
        <strain evidence="2">cv. PI 614886</strain>
    </source>
</reference>
<dbReference type="InterPro" id="IPR013320">
    <property type="entry name" value="ConA-like_dom_sf"/>
</dbReference>
<dbReference type="PANTHER" id="PTHR46108">
    <property type="entry name" value="BLUE CHEESE"/>
    <property type="match status" value="1"/>
</dbReference>
<dbReference type="OMA" id="HFEQLGH"/>
<name>A0A803LFL1_CHEQI</name>
<organism evidence="2 3">
    <name type="scientific">Chenopodium quinoa</name>
    <name type="common">Quinoa</name>
    <dbReference type="NCBI Taxonomy" id="63459"/>
    <lineage>
        <taxon>Eukaryota</taxon>
        <taxon>Viridiplantae</taxon>
        <taxon>Streptophyta</taxon>
        <taxon>Embryophyta</taxon>
        <taxon>Tracheophyta</taxon>
        <taxon>Spermatophyta</taxon>
        <taxon>Magnoliopsida</taxon>
        <taxon>eudicotyledons</taxon>
        <taxon>Gunneridae</taxon>
        <taxon>Pentapetalae</taxon>
        <taxon>Caryophyllales</taxon>
        <taxon>Chenopodiaceae</taxon>
        <taxon>Chenopodioideae</taxon>
        <taxon>Atripliceae</taxon>
        <taxon>Chenopodium</taxon>
    </lineage>
</organism>
<sequence>MESWVTTLFKDIKEKVGFESLSQLSEVVEVPPRTDTSYDYFPSRLSPPELRLLIQYVLQMRLIDANHYLNNILGRLLFMEHLAYESASFAPCLEFDMSNMGHACILASLGERAWPPKEGYSFVCWFQYRGLESMQSEHEGTMKLRLFLVTSTDSEITFVELFMQQDGVLSLATNNTLLLSSRSLGLEEGEWYHLAIVQSNRDDVTAKHFSGTVHIYVNGKLSDTAELAYTPMLAERELQITIGTPANHARVSDLQWRLHSCYLFQEPLSADFISFMYTLVRGYKVLLQGSDISHSIFDDDGKGLRNSILDSSSDDGVGRLDTVEKVGRPEVDGSETIWDMKMLEKLWLQLFKKKLLCAFNAVRIEALPASHTLTLLNLVDPMSVVPSTGIAHFGELYGDISICRRCIIGNVVCPVTGIAVILAIIESAETRNMLHIALTLFASALNQNSHRAEQMKACKGYQLLSLFLCRKIALFDMKCLQILFKIVVSEDPPKVVDSQTIISSAKAMPQAISPEVDLAESQDSLSSMNYHGEIHDFSTNGEKTNHVNGYSNDTKATLLISGALSDADIVEHVLLDWTLWVAAPVSIQLEILDFFENMVSAYKFKDHNLSVLRERNVVQHLLAALHRDDIEVLVLEKFVILLAVILEHKFLDTELESVTSFVLTTFEPPEVMKPSQVTREVMSKRVSLRNILLETLIDLQVTIFSEELLEHWHKIVSSQLIAHFLDRAIHPTSMIWIITILGVCFTSSPAFPLKFESNGGYQALAHVLPSFHDFLDIYYTLFCLIFGKPIYPKLPEVGILDFEALMLNNEDFRDLKFASLLDSIVAMVKYVFDQLRVQPTLAQQALDIPQSYDVDLAEGNMDIIEELGGEEALNHKTHTTSLHGLEASATDATSILRFMANSAKMSPSFSKICERTEFLESCVDLYFSIVRAYMAVKLVTEPYVLTTSTNYSILACEGDESPSAKLGSHTKSTEDSSFLTTSHLMLELDNSTGRGKLYSVGATAILDLIAEVLSVTLIGHVNPIAIMESVLWSGPLYLDSESALTFQALCLSRVMTYLERRLLYSHERNGQILDKSILWSNLGSFCNLIVDCVYIGVFPQPSAVMKVLEFCFLMLHSAKKDGQIEESSLPWTGLLSILRGSRPIDVILKSTNRMVLYCFLPSFLASTREDPLISQEEMRVDICIVLELIHAHKEIIFHSSNADIDLYCSLCISLISLISDEQTDARNLAMSILKFLLVHCRASLEDVLISKTDHNKPLDVLNGGFDKLLTENSSTFIMWFQSSEHDVKHVLQQFASVRWSKFITESEKFRREKFESLEDHWTAKMWRKTEHTTKLDPIYWDQCADRKTTLAATQNTMRTELGIAYRKKDDLILHAESEWRSHFEQLGHEHKSELISALAWEDYWPL</sequence>
<reference evidence="2" key="2">
    <citation type="submission" date="2021-03" db="UniProtKB">
        <authorList>
            <consortium name="EnsemblPlants"/>
        </authorList>
    </citation>
    <scope>IDENTIFICATION</scope>
</reference>
<dbReference type="OrthoDB" id="26681at2759"/>
<dbReference type="GeneID" id="110734438"/>
<protein>
    <submittedName>
        <fullName evidence="2">Uncharacterized protein</fullName>
    </submittedName>
</protein>
<dbReference type="RefSeq" id="XP_021770284.1">
    <property type="nucleotide sequence ID" value="XM_021914592.1"/>
</dbReference>
<dbReference type="Gene3D" id="2.60.120.200">
    <property type="match status" value="1"/>
</dbReference>
<keyword evidence="1" id="KW-0853">WD repeat</keyword>
<dbReference type="KEGG" id="cqi:110734438"/>
<evidence type="ECO:0000313" key="2">
    <source>
        <dbReference type="EnsemblPlants" id="AUR62011967-RA:cds"/>
    </source>
</evidence>
<dbReference type="Proteomes" id="UP000596660">
    <property type="component" value="Unplaced"/>
</dbReference>